<evidence type="ECO:0000256" key="2">
    <source>
        <dbReference type="ARBA" id="ARBA00022679"/>
    </source>
</evidence>
<evidence type="ECO:0000259" key="10">
    <source>
        <dbReference type="PROSITE" id="PS00028"/>
    </source>
</evidence>
<dbReference type="InterPro" id="IPR036236">
    <property type="entry name" value="Znf_C2H2_sf"/>
</dbReference>
<evidence type="ECO:0000256" key="7">
    <source>
        <dbReference type="ARBA" id="ARBA00022840"/>
    </source>
</evidence>
<dbReference type="GO" id="GO:0006400">
    <property type="term" value="P:tRNA modification"/>
    <property type="evidence" value="ECO:0007669"/>
    <property type="project" value="TreeGrafter"/>
</dbReference>
<accession>A0A9P0NGD7</accession>
<dbReference type="InterPro" id="IPR039657">
    <property type="entry name" value="Dimethylallyltransferase"/>
</dbReference>
<dbReference type="PROSITE" id="PS00028">
    <property type="entry name" value="ZINC_FINGER_C2H2_1"/>
    <property type="match status" value="1"/>
</dbReference>
<dbReference type="InterPro" id="IPR018022">
    <property type="entry name" value="IPT"/>
</dbReference>
<dbReference type="Gene3D" id="3.40.50.300">
    <property type="entry name" value="P-loop containing nucleotide triphosphate hydrolases"/>
    <property type="match status" value="1"/>
</dbReference>
<dbReference type="GO" id="GO:0008270">
    <property type="term" value="F:zinc ion binding"/>
    <property type="evidence" value="ECO:0007669"/>
    <property type="project" value="UniProtKB-KW"/>
</dbReference>
<keyword evidence="4 8" id="KW-0547">Nucleotide-binding</keyword>
<keyword evidence="5" id="KW-0863">Zinc-finger</keyword>
<dbReference type="NCBIfam" id="TIGR00174">
    <property type="entry name" value="miaA"/>
    <property type="match status" value="1"/>
</dbReference>
<dbReference type="SUPFAM" id="SSF52540">
    <property type="entry name" value="P-loop containing nucleoside triphosphate hydrolases"/>
    <property type="match status" value="2"/>
</dbReference>
<evidence type="ECO:0000256" key="1">
    <source>
        <dbReference type="ARBA" id="ARBA00005842"/>
    </source>
</evidence>
<feature type="region of interest" description="Disordered" evidence="9">
    <location>
        <begin position="430"/>
        <end position="455"/>
    </location>
</feature>
<keyword evidence="6" id="KW-0862">Zinc</keyword>
<dbReference type="PANTHER" id="PTHR11088:SF89">
    <property type="entry name" value="TRNA DIMETHYLALLYLTRANSFERASE"/>
    <property type="match status" value="1"/>
</dbReference>
<evidence type="ECO:0000256" key="4">
    <source>
        <dbReference type="ARBA" id="ARBA00022741"/>
    </source>
</evidence>
<dbReference type="GO" id="GO:0005739">
    <property type="term" value="C:mitochondrion"/>
    <property type="evidence" value="ECO:0007669"/>
    <property type="project" value="TreeGrafter"/>
</dbReference>
<dbReference type="Proteomes" id="UP001153620">
    <property type="component" value="Chromosome 2"/>
</dbReference>
<dbReference type="HAMAP" id="MF_00185">
    <property type="entry name" value="IPP_trans"/>
    <property type="match status" value="1"/>
</dbReference>
<dbReference type="InterPro" id="IPR013087">
    <property type="entry name" value="Znf_C2H2_type"/>
</dbReference>
<dbReference type="EMBL" id="OU895878">
    <property type="protein sequence ID" value="CAH1717368.1"/>
    <property type="molecule type" value="Genomic_DNA"/>
</dbReference>
<reference evidence="11" key="1">
    <citation type="submission" date="2022-01" db="EMBL/GenBank/DDBJ databases">
        <authorList>
            <person name="King R."/>
        </authorList>
    </citation>
    <scope>NUCLEOTIDE SEQUENCE</scope>
</reference>
<evidence type="ECO:0000313" key="12">
    <source>
        <dbReference type="Proteomes" id="UP001153620"/>
    </source>
</evidence>
<evidence type="ECO:0000256" key="3">
    <source>
        <dbReference type="ARBA" id="ARBA00022723"/>
    </source>
</evidence>
<comment type="similarity">
    <text evidence="1 8">Belongs to the IPP transferase family.</text>
</comment>
<protein>
    <recommendedName>
        <fullName evidence="10">C2H2-type domain-containing protein</fullName>
    </recommendedName>
</protein>
<dbReference type="Gene3D" id="3.30.160.60">
    <property type="entry name" value="Classic Zinc Finger"/>
    <property type="match status" value="1"/>
</dbReference>
<evidence type="ECO:0000256" key="5">
    <source>
        <dbReference type="ARBA" id="ARBA00022771"/>
    </source>
</evidence>
<name>A0A9P0NGD7_9DIPT</name>
<evidence type="ECO:0000256" key="9">
    <source>
        <dbReference type="SAM" id="MobiDB-lite"/>
    </source>
</evidence>
<dbReference type="GO" id="GO:0052381">
    <property type="term" value="F:tRNA dimethylallyltransferase activity"/>
    <property type="evidence" value="ECO:0007669"/>
    <property type="project" value="InterPro"/>
</dbReference>
<reference evidence="11" key="2">
    <citation type="submission" date="2022-10" db="EMBL/GenBank/DDBJ databases">
        <authorList>
            <consortium name="ENA_rothamsted_submissions"/>
            <consortium name="culmorum"/>
            <person name="King R."/>
        </authorList>
    </citation>
    <scope>NUCLEOTIDE SEQUENCE</scope>
</reference>
<keyword evidence="12" id="KW-1185">Reference proteome</keyword>
<dbReference type="Gene3D" id="1.10.20.140">
    <property type="match status" value="1"/>
</dbReference>
<evidence type="ECO:0000313" key="11">
    <source>
        <dbReference type="EMBL" id="CAH1717368.1"/>
    </source>
</evidence>
<dbReference type="GO" id="GO:0005524">
    <property type="term" value="F:ATP binding"/>
    <property type="evidence" value="ECO:0007669"/>
    <property type="project" value="UniProtKB-KW"/>
</dbReference>
<organism evidence="11 12">
    <name type="scientific">Chironomus riparius</name>
    <dbReference type="NCBI Taxonomy" id="315576"/>
    <lineage>
        <taxon>Eukaryota</taxon>
        <taxon>Metazoa</taxon>
        <taxon>Ecdysozoa</taxon>
        <taxon>Arthropoda</taxon>
        <taxon>Hexapoda</taxon>
        <taxon>Insecta</taxon>
        <taxon>Pterygota</taxon>
        <taxon>Neoptera</taxon>
        <taxon>Endopterygota</taxon>
        <taxon>Diptera</taxon>
        <taxon>Nematocera</taxon>
        <taxon>Chironomoidea</taxon>
        <taxon>Chironomidae</taxon>
        <taxon>Chironominae</taxon>
        <taxon>Chironomus</taxon>
    </lineage>
</organism>
<dbReference type="SUPFAM" id="SSF57667">
    <property type="entry name" value="beta-beta-alpha zinc fingers"/>
    <property type="match status" value="1"/>
</dbReference>
<keyword evidence="7 8" id="KW-0067">ATP-binding</keyword>
<dbReference type="AlphaFoldDB" id="A0A9P0NGD7"/>
<dbReference type="InterPro" id="IPR027417">
    <property type="entry name" value="P-loop_NTPase"/>
</dbReference>
<feature type="compositionally biased region" description="Basic and acidic residues" evidence="9">
    <location>
        <begin position="438"/>
        <end position="448"/>
    </location>
</feature>
<evidence type="ECO:0000256" key="6">
    <source>
        <dbReference type="ARBA" id="ARBA00022833"/>
    </source>
</evidence>
<keyword evidence="3" id="KW-0479">Metal-binding</keyword>
<evidence type="ECO:0000256" key="8">
    <source>
        <dbReference type="RuleBase" id="RU003785"/>
    </source>
</evidence>
<dbReference type="Pfam" id="PF12171">
    <property type="entry name" value="zf-C2H2_jaz"/>
    <property type="match status" value="1"/>
</dbReference>
<dbReference type="InterPro" id="IPR022755">
    <property type="entry name" value="Znf_C2H2_jaz"/>
</dbReference>
<dbReference type="Pfam" id="PF01715">
    <property type="entry name" value="IPPT"/>
    <property type="match status" value="1"/>
</dbReference>
<keyword evidence="2 8" id="KW-0808">Transferase</keyword>
<feature type="domain" description="C2H2-type" evidence="10">
    <location>
        <begin position="408"/>
        <end position="430"/>
    </location>
</feature>
<sequence length="455" mass="52572">MLRKIPVIVILGSTGTGKTKLSIELARRFNAEIISADSMQVYKGLSIATAKATNDEQMQAPHHLLDIATPHEPFTVTHFRDKALPIIDNLLQRSKSPIIVGGTNYYIESILWHNLVSPGVGCKRKIDDTNYCDELTEDAKDFLDNSATNEKMLEIESTKLYEYLKLIDPATANKLHPNNKRKIMRALEVFKDHGKRLSDIIEDQRKLPGASNLGGPKRFEHVIIFWLQCDQAILNHRLNSRVDSMVKDGLLVEIRSFYDEYVKNRDADYEEGILQTIGFKEFIPYLEKYDKSHDDLINKFVEAPETLPEPDGYKSLLYCLDELKLVTQRYSKKQIKWIKNRFLGSEVREVPKVYPLDTSDVSKWKEVVYQPAEETMLSYIAEEPIKLKALEKVKRLGDGLNEETTHYCKVCDRIFIGDFQWQLHIKSNNHKRKNARQNKLEKNKKESEEVVEQNS</sequence>
<gene>
    <name evidence="11" type="ORF">CHIRRI_LOCUS4866</name>
</gene>
<dbReference type="PANTHER" id="PTHR11088">
    <property type="entry name" value="TRNA DIMETHYLALLYLTRANSFERASE"/>
    <property type="match status" value="1"/>
</dbReference>
<proteinExistence type="inferred from homology"/>